<dbReference type="RefSeq" id="WP_415864551.1">
    <property type="nucleotide sequence ID" value="NZ_CP134537.1"/>
</dbReference>
<evidence type="ECO:0000259" key="2">
    <source>
        <dbReference type="Pfam" id="PF12728"/>
    </source>
</evidence>
<dbReference type="Pfam" id="PF12728">
    <property type="entry name" value="HTH_17"/>
    <property type="match status" value="1"/>
</dbReference>
<name>A0ABY9XPN1_9FLAO</name>
<evidence type="ECO:0000256" key="1">
    <source>
        <dbReference type="SAM" id="MobiDB-lite"/>
    </source>
</evidence>
<organism evidence="3 4">
    <name type="scientific">Thalassobellus suaedae</name>
    <dbReference type="NCBI Taxonomy" id="3074124"/>
    <lineage>
        <taxon>Bacteria</taxon>
        <taxon>Pseudomonadati</taxon>
        <taxon>Bacteroidota</taxon>
        <taxon>Flavobacteriia</taxon>
        <taxon>Flavobacteriales</taxon>
        <taxon>Flavobacteriaceae</taxon>
        <taxon>Thalassobellus</taxon>
    </lineage>
</organism>
<evidence type="ECO:0000313" key="3">
    <source>
        <dbReference type="EMBL" id="WNH07664.1"/>
    </source>
</evidence>
<evidence type="ECO:0000313" key="4">
    <source>
        <dbReference type="Proteomes" id="UP001302806"/>
    </source>
</evidence>
<reference evidence="3 4" key="1">
    <citation type="submission" date="2023-09" db="EMBL/GenBank/DDBJ databases">
        <title>Thalassobella suaedae gen. nov., sp. nov., a marine bacterium of the family Flavobacteriaceae isolated from a halophyte Suaeda japonica.</title>
        <authorList>
            <person name="Lee S.Y."/>
            <person name="Hwang C.Y."/>
        </authorList>
    </citation>
    <scope>NUCLEOTIDE SEQUENCE [LARGE SCALE GENOMIC DNA]</scope>
    <source>
        <strain evidence="3 4">HL-DH14</strain>
    </source>
</reference>
<feature type="region of interest" description="Disordered" evidence="1">
    <location>
        <begin position="106"/>
        <end position="134"/>
    </location>
</feature>
<dbReference type="EMBL" id="CP134537">
    <property type="protein sequence ID" value="WNH07664.1"/>
    <property type="molecule type" value="Genomic_DNA"/>
</dbReference>
<dbReference type="InterPro" id="IPR041657">
    <property type="entry name" value="HTH_17"/>
</dbReference>
<gene>
    <name evidence="3" type="ORF">RHP51_10630</name>
</gene>
<protein>
    <submittedName>
        <fullName evidence="3">Helix-turn-helix domain-containing protein</fullName>
    </submittedName>
</protein>
<feature type="compositionally biased region" description="Polar residues" evidence="1">
    <location>
        <begin position="125"/>
        <end position="134"/>
    </location>
</feature>
<feature type="domain" description="Helix-turn-helix" evidence="2">
    <location>
        <begin position="40"/>
        <end position="87"/>
    </location>
</feature>
<proteinExistence type="predicted"/>
<dbReference type="Proteomes" id="UP001302806">
    <property type="component" value="Chromosome"/>
</dbReference>
<accession>A0ABY9XPN1</accession>
<sequence>MITFEQTQQDVVEVKNDLKELKALLLQKAETKDQTDDPKSIEEIEKLTGYTKPTLYGYCQKNTIPHHKKNGRLFFFKSEIIDWIKQGKRKTITEVGVETDTLLSKKKNLRNNGQQKQKVSHKKNNSTSVSVTLK</sequence>